<keyword evidence="4 6" id="KW-0326">Glycosidase</keyword>
<organism evidence="7 8">
    <name type="scientific">Solanum tuberosum</name>
    <name type="common">Potato</name>
    <dbReference type="NCBI Taxonomy" id="4113"/>
    <lineage>
        <taxon>Eukaryota</taxon>
        <taxon>Viridiplantae</taxon>
        <taxon>Streptophyta</taxon>
        <taxon>Embryophyta</taxon>
        <taxon>Tracheophyta</taxon>
        <taxon>Spermatophyta</taxon>
        <taxon>Magnoliopsida</taxon>
        <taxon>eudicotyledons</taxon>
        <taxon>Gunneridae</taxon>
        <taxon>Pentapetalae</taxon>
        <taxon>asterids</taxon>
        <taxon>lamiids</taxon>
        <taxon>Solanales</taxon>
        <taxon>Solanaceae</taxon>
        <taxon>Solanoideae</taxon>
        <taxon>Solaneae</taxon>
        <taxon>Solanum</taxon>
    </lineage>
</organism>
<dbReference type="Gene3D" id="3.20.20.80">
    <property type="entry name" value="Glycosidases"/>
    <property type="match status" value="1"/>
</dbReference>
<accession>A0ABQ7V0K5</accession>
<dbReference type="EMBL" id="JAIVGD010000015">
    <property type="protein sequence ID" value="KAH0757616.1"/>
    <property type="molecule type" value="Genomic_DNA"/>
</dbReference>
<keyword evidence="8" id="KW-1185">Reference proteome</keyword>
<evidence type="ECO:0000313" key="7">
    <source>
        <dbReference type="EMBL" id="KAH0757616.1"/>
    </source>
</evidence>
<comment type="similarity">
    <text evidence="1 5">Belongs to the glycosyl hydrolase 17 family.</text>
</comment>
<evidence type="ECO:0000256" key="1">
    <source>
        <dbReference type="ARBA" id="ARBA00008773"/>
    </source>
</evidence>
<proteinExistence type="inferred from homology"/>
<evidence type="ECO:0008006" key="9">
    <source>
        <dbReference type="Google" id="ProtNLM"/>
    </source>
</evidence>
<evidence type="ECO:0000256" key="3">
    <source>
        <dbReference type="ARBA" id="ARBA00022821"/>
    </source>
</evidence>
<protein>
    <recommendedName>
        <fullName evidence="9">Glucan endo-1,3-beta-D-glucosidase</fullName>
    </recommendedName>
</protein>
<comment type="caution">
    <text evidence="7">The sequence shown here is derived from an EMBL/GenBank/DDBJ whole genome shotgun (WGS) entry which is preliminary data.</text>
</comment>
<name>A0ABQ7V0K5_SOLTU</name>
<sequence>MVNVYPFFAYINNPKYVSLDHALLNRSSYMEYDKNLAYDNMFDASIDAFVYAMEKEGFNDIPVMVTETGWPTSGTDGASIDNAFTYNENIVRRALNNVGTPKRPGVGLDIFLFDENGKSGEEFERHFGIFGDNGIKAYDVRFN</sequence>
<evidence type="ECO:0000256" key="4">
    <source>
        <dbReference type="ARBA" id="ARBA00023295"/>
    </source>
</evidence>
<dbReference type="InterPro" id="IPR017853">
    <property type="entry name" value="GH"/>
</dbReference>
<evidence type="ECO:0000256" key="2">
    <source>
        <dbReference type="ARBA" id="ARBA00022801"/>
    </source>
</evidence>
<dbReference type="InterPro" id="IPR044965">
    <property type="entry name" value="Glyco_hydro_17_plant"/>
</dbReference>
<dbReference type="SUPFAM" id="SSF51445">
    <property type="entry name" value="(Trans)glycosidases"/>
    <property type="match status" value="1"/>
</dbReference>
<evidence type="ECO:0000256" key="6">
    <source>
        <dbReference type="RuleBase" id="RU004336"/>
    </source>
</evidence>
<dbReference type="PANTHER" id="PTHR32227">
    <property type="entry name" value="GLUCAN ENDO-1,3-BETA-GLUCOSIDASE BG1-RELATED-RELATED"/>
    <property type="match status" value="1"/>
</dbReference>
<dbReference type="Pfam" id="PF00332">
    <property type="entry name" value="Glyco_hydro_17"/>
    <property type="match status" value="1"/>
</dbReference>
<keyword evidence="3" id="KW-0611">Plant defense</keyword>
<keyword evidence="2 6" id="KW-0378">Hydrolase</keyword>
<evidence type="ECO:0000256" key="5">
    <source>
        <dbReference type="RuleBase" id="RU004335"/>
    </source>
</evidence>
<reference evidence="7 8" key="1">
    <citation type="journal article" date="2021" name="bioRxiv">
        <title>Chromosome-scale and haplotype-resolved genome assembly of a tetraploid potato cultivar.</title>
        <authorList>
            <person name="Sun H."/>
            <person name="Jiao W.-B."/>
            <person name="Krause K."/>
            <person name="Campoy J.A."/>
            <person name="Goel M."/>
            <person name="Folz-Donahue K."/>
            <person name="Kukat C."/>
            <person name="Huettel B."/>
            <person name="Schneeberger K."/>
        </authorList>
    </citation>
    <scope>NUCLEOTIDE SEQUENCE [LARGE SCALE GENOMIC DNA]</scope>
    <source>
        <strain evidence="7">SolTubOtavaFocal</strain>
        <tissue evidence="7">Leaves</tissue>
    </source>
</reference>
<dbReference type="InterPro" id="IPR000490">
    <property type="entry name" value="Glyco_hydro_17"/>
</dbReference>
<evidence type="ECO:0000313" key="8">
    <source>
        <dbReference type="Proteomes" id="UP000826656"/>
    </source>
</evidence>
<gene>
    <name evidence="7" type="ORF">KY290_021109</name>
</gene>
<dbReference type="PROSITE" id="PS00587">
    <property type="entry name" value="GLYCOSYL_HYDROL_F17"/>
    <property type="match status" value="1"/>
</dbReference>
<dbReference type="Proteomes" id="UP000826656">
    <property type="component" value="Unassembled WGS sequence"/>
</dbReference>